<accession>A0A7R9GTL3</accession>
<sequence>MPEDEQYYYFRSPYLLHNESPKTMASGRLGLESSLAGLHAGGDVLPSSGASRRVGGHRKYHRLHVHAVFLHSLALPVKDDHHGSFLVVRLLGVFLSTSVRGVHPYRATAGHRGVKQRFLHRLVPVARPLRAPTGAALGAGT</sequence>
<name>A0A7R9GTL3_TIMCR</name>
<gene>
    <name evidence="1" type="ORF">TCEB3V08_LOCUS3282</name>
</gene>
<evidence type="ECO:0000313" key="1">
    <source>
        <dbReference type="EMBL" id="CAD7395706.1"/>
    </source>
</evidence>
<proteinExistence type="predicted"/>
<dbReference type="AlphaFoldDB" id="A0A7R9GTL3"/>
<protein>
    <submittedName>
        <fullName evidence="1">Uncharacterized protein</fullName>
    </submittedName>
</protein>
<reference evidence="1" key="1">
    <citation type="submission" date="2020-11" db="EMBL/GenBank/DDBJ databases">
        <authorList>
            <person name="Tran Van P."/>
        </authorList>
    </citation>
    <scope>NUCLEOTIDE SEQUENCE</scope>
</reference>
<organism evidence="1">
    <name type="scientific">Timema cristinae</name>
    <name type="common">Walking stick</name>
    <dbReference type="NCBI Taxonomy" id="61476"/>
    <lineage>
        <taxon>Eukaryota</taxon>
        <taxon>Metazoa</taxon>
        <taxon>Ecdysozoa</taxon>
        <taxon>Arthropoda</taxon>
        <taxon>Hexapoda</taxon>
        <taxon>Insecta</taxon>
        <taxon>Pterygota</taxon>
        <taxon>Neoptera</taxon>
        <taxon>Polyneoptera</taxon>
        <taxon>Phasmatodea</taxon>
        <taxon>Timematodea</taxon>
        <taxon>Timematoidea</taxon>
        <taxon>Timematidae</taxon>
        <taxon>Timema</taxon>
    </lineage>
</organism>
<dbReference type="EMBL" id="OC317248">
    <property type="protein sequence ID" value="CAD7395706.1"/>
    <property type="molecule type" value="Genomic_DNA"/>
</dbReference>